<keyword evidence="4" id="KW-0808">Transferase</keyword>
<feature type="domain" description="Carbamoyltransferase C-terminal" evidence="3">
    <location>
        <begin position="401"/>
        <end position="569"/>
    </location>
</feature>
<dbReference type="AlphaFoldDB" id="A0A1G6UAW7"/>
<keyword evidence="5" id="KW-1185">Reference proteome</keyword>
<reference evidence="5" key="1">
    <citation type="submission" date="2016-10" db="EMBL/GenBank/DDBJ databases">
        <authorList>
            <person name="Varghese N."/>
            <person name="Submissions S."/>
        </authorList>
    </citation>
    <scope>NUCLEOTIDE SEQUENCE [LARGE SCALE GENOMIC DNA]</scope>
    <source>
        <strain evidence="5">DSM 23095</strain>
    </source>
</reference>
<dbReference type="CDD" id="cd24098">
    <property type="entry name" value="ASKHA_NBD_TobZ_N"/>
    <property type="match status" value="1"/>
</dbReference>
<name>A0A1G6UAW7_9BACT</name>
<dbReference type="InterPro" id="IPR051338">
    <property type="entry name" value="NodU/CmcH_Carbamoyltrnsfr"/>
</dbReference>
<evidence type="ECO:0000313" key="4">
    <source>
        <dbReference type="EMBL" id="SDD38542.1"/>
    </source>
</evidence>
<proteinExistence type="inferred from homology"/>
<dbReference type="GO" id="GO:0016740">
    <property type="term" value="F:transferase activity"/>
    <property type="evidence" value="ECO:0007669"/>
    <property type="project" value="UniProtKB-KW"/>
</dbReference>
<dbReference type="Gene3D" id="3.30.420.40">
    <property type="match status" value="2"/>
</dbReference>
<feature type="domain" description="Carbamoyltransferase" evidence="2">
    <location>
        <begin position="3"/>
        <end position="347"/>
    </location>
</feature>
<dbReference type="PANTHER" id="PTHR34847">
    <property type="entry name" value="NODULATION PROTEIN U"/>
    <property type="match status" value="1"/>
</dbReference>
<dbReference type="EMBL" id="FNAC01000027">
    <property type="protein sequence ID" value="SDD38542.1"/>
    <property type="molecule type" value="Genomic_DNA"/>
</dbReference>
<dbReference type="Pfam" id="PF02543">
    <property type="entry name" value="Carbam_trans_N"/>
    <property type="match status" value="1"/>
</dbReference>
<dbReference type="Gene3D" id="3.90.870.20">
    <property type="entry name" value="Carbamoyltransferase, C-terminal domain"/>
    <property type="match status" value="1"/>
</dbReference>
<protein>
    <submittedName>
        <fullName evidence="4">Carbamoyltransferase</fullName>
    </submittedName>
</protein>
<comment type="similarity">
    <text evidence="1">Belongs to the NodU/CmcH family.</text>
</comment>
<organism evidence="4 5">
    <name type="scientific">Algoriphagus faecimaris</name>
    <dbReference type="NCBI Taxonomy" id="686796"/>
    <lineage>
        <taxon>Bacteria</taxon>
        <taxon>Pseudomonadati</taxon>
        <taxon>Bacteroidota</taxon>
        <taxon>Cytophagia</taxon>
        <taxon>Cytophagales</taxon>
        <taxon>Cyclobacteriaceae</taxon>
        <taxon>Algoriphagus</taxon>
    </lineage>
</organism>
<dbReference type="RefSeq" id="WP_087940167.1">
    <property type="nucleotide sequence ID" value="NZ_FNAC01000027.1"/>
</dbReference>
<dbReference type="InterPro" id="IPR038152">
    <property type="entry name" value="Carbam_trans_C_sf"/>
</dbReference>
<dbReference type="Proteomes" id="UP000199060">
    <property type="component" value="Unassembled WGS sequence"/>
</dbReference>
<dbReference type="InterPro" id="IPR003696">
    <property type="entry name" value="Carbtransf_dom"/>
</dbReference>
<dbReference type="SUPFAM" id="SSF53067">
    <property type="entry name" value="Actin-like ATPase domain"/>
    <property type="match status" value="1"/>
</dbReference>
<evidence type="ECO:0000313" key="5">
    <source>
        <dbReference type="Proteomes" id="UP000199060"/>
    </source>
</evidence>
<sequence length="573" mass="65062">MYIIGINAFHADSSAALVKNGHVIFATEEERFERIKHWAGLPLRSIEFCLKAEGISIDQVEAICIGRDPKAKFGNKLAYLLKRPKSALGMFQQRFSNRNDLGNIQEEIKKHFGYCPSIRYVEHHRAHLASAFFSSPFHEAAVISIDGSGDFSTVMIGKGLGNKIEVLESQDFPVSIGLFYTAFTQFLGFPYYGDEYKVMGLSPYGEPRYLNELRKLIWLGKENILEWDESFFDLDGGIISYENKMPQVSQLFKREKFEESFGKSRKKGEPIEGRHQDIAASLQRHTEDLIFGIVERAYKLTGYKNVAIAGGVAQNSVANGKLIQNTSFEELYIPSAGHDAGIAMGAAQFEFFQNQKNQRIAPLYNANLGISFSNEQIREVLIRMELEFTFLEDKELFSFVAKKISESNVVGFFDGSAEFGPRALGSRSILADPRNPRAQSLLNEKIKKRESFRPFAPSILEEFGPEYFHEYQFTPFMERVLSIKEEKRQLIPAVTHVDGSGRLQSVKIELRPRYHRLISEFHKLTGIPILINTSFNENEPVVNIPEEAIDCFLRTDLDILVLGNYILSKTPLE</sequence>
<evidence type="ECO:0000259" key="2">
    <source>
        <dbReference type="Pfam" id="PF02543"/>
    </source>
</evidence>
<evidence type="ECO:0000259" key="3">
    <source>
        <dbReference type="Pfam" id="PF16861"/>
    </source>
</evidence>
<gene>
    <name evidence="4" type="ORF">SAMN04488104_102742</name>
</gene>
<dbReference type="OrthoDB" id="9780777at2"/>
<accession>A0A1G6UAW7</accession>
<dbReference type="InterPro" id="IPR031730">
    <property type="entry name" value="Carbam_trans_C"/>
</dbReference>
<dbReference type="InterPro" id="IPR043129">
    <property type="entry name" value="ATPase_NBD"/>
</dbReference>
<dbReference type="Pfam" id="PF16861">
    <property type="entry name" value="Carbam_trans_C"/>
    <property type="match status" value="1"/>
</dbReference>
<dbReference type="PANTHER" id="PTHR34847:SF1">
    <property type="entry name" value="NODULATION PROTEIN U"/>
    <property type="match status" value="1"/>
</dbReference>
<evidence type="ECO:0000256" key="1">
    <source>
        <dbReference type="ARBA" id="ARBA00006129"/>
    </source>
</evidence>
<dbReference type="STRING" id="686796.SAMN04488104_102742"/>